<dbReference type="OrthoDB" id="5521887at2"/>
<evidence type="ECO:0000256" key="4">
    <source>
        <dbReference type="ARBA" id="ARBA00023163"/>
    </source>
</evidence>
<dbReference type="Pfam" id="PF03704">
    <property type="entry name" value="BTAD"/>
    <property type="match status" value="1"/>
</dbReference>
<evidence type="ECO:0000313" key="7">
    <source>
        <dbReference type="EMBL" id="REH39437.1"/>
    </source>
</evidence>
<organism evidence="7 8">
    <name type="scientific">Kutzneria buriramensis</name>
    <dbReference type="NCBI Taxonomy" id="1045776"/>
    <lineage>
        <taxon>Bacteria</taxon>
        <taxon>Bacillati</taxon>
        <taxon>Actinomycetota</taxon>
        <taxon>Actinomycetes</taxon>
        <taxon>Pseudonocardiales</taxon>
        <taxon>Pseudonocardiaceae</taxon>
        <taxon>Kutzneria</taxon>
    </lineage>
</organism>
<dbReference type="InterPro" id="IPR005158">
    <property type="entry name" value="BTAD"/>
</dbReference>
<dbReference type="RefSeq" id="WP_116178749.1">
    <property type="nucleotide sequence ID" value="NZ_CP144375.1"/>
</dbReference>
<name>A0A3E0H815_9PSEU</name>
<dbReference type="PANTHER" id="PTHR35807:SF1">
    <property type="entry name" value="TRANSCRIPTIONAL REGULATOR REDD"/>
    <property type="match status" value="1"/>
</dbReference>
<dbReference type="SMART" id="SM01043">
    <property type="entry name" value="BTAD"/>
    <property type="match status" value="1"/>
</dbReference>
<dbReference type="SUPFAM" id="SSF52540">
    <property type="entry name" value="P-loop containing nucleoside triphosphate hydrolases"/>
    <property type="match status" value="1"/>
</dbReference>
<comment type="caution">
    <text evidence="7">The sequence shown here is derived from an EMBL/GenBank/DDBJ whole genome shotgun (WGS) entry which is preliminary data.</text>
</comment>
<feature type="DNA-binding region" description="OmpR/PhoB-type" evidence="5">
    <location>
        <begin position="1"/>
        <end position="98"/>
    </location>
</feature>
<dbReference type="Gene3D" id="1.25.40.10">
    <property type="entry name" value="Tetratricopeptide repeat domain"/>
    <property type="match status" value="1"/>
</dbReference>
<dbReference type="CDD" id="cd15831">
    <property type="entry name" value="BTAD"/>
    <property type="match status" value="1"/>
</dbReference>
<gene>
    <name evidence="7" type="ORF">BCF44_113292</name>
</gene>
<evidence type="ECO:0000256" key="2">
    <source>
        <dbReference type="ARBA" id="ARBA00023015"/>
    </source>
</evidence>
<keyword evidence="4" id="KW-0804">Transcription</keyword>
<proteinExistence type="inferred from homology"/>
<feature type="domain" description="OmpR/PhoB-type" evidence="6">
    <location>
        <begin position="1"/>
        <end position="98"/>
    </location>
</feature>
<comment type="similarity">
    <text evidence="1">Belongs to the AfsR/DnrI/RedD regulatory family.</text>
</comment>
<dbReference type="GO" id="GO:0043531">
    <property type="term" value="F:ADP binding"/>
    <property type="evidence" value="ECO:0007669"/>
    <property type="project" value="InterPro"/>
</dbReference>
<dbReference type="EMBL" id="QUNO01000013">
    <property type="protein sequence ID" value="REH39437.1"/>
    <property type="molecule type" value="Genomic_DNA"/>
</dbReference>
<dbReference type="InterPro" id="IPR027417">
    <property type="entry name" value="P-loop_NTPase"/>
</dbReference>
<accession>A0A3E0H815</accession>
<evidence type="ECO:0000256" key="5">
    <source>
        <dbReference type="PROSITE-ProRule" id="PRU01091"/>
    </source>
</evidence>
<dbReference type="InterPro" id="IPR011990">
    <property type="entry name" value="TPR-like_helical_dom_sf"/>
</dbReference>
<dbReference type="SUPFAM" id="SSF46894">
    <property type="entry name" value="C-terminal effector domain of the bipartite response regulators"/>
    <property type="match status" value="1"/>
</dbReference>
<protein>
    <submittedName>
        <fullName evidence="7">DNA-binding SARP family transcriptional activator</fullName>
    </submittedName>
</protein>
<dbReference type="InterPro" id="IPR016032">
    <property type="entry name" value="Sig_transdc_resp-reg_C-effctor"/>
</dbReference>
<reference evidence="7 8" key="1">
    <citation type="submission" date="2018-08" db="EMBL/GenBank/DDBJ databases">
        <title>Genomic Encyclopedia of Archaeal and Bacterial Type Strains, Phase II (KMG-II): from individual species to whole genera.</title>
        <authorList>
            <person name="Goeker M."/>
        </authorList>
    </citation>
    <scope>NUCLEOTIDE SEQUENCE [LARGE SCALE GENOMIC DNA]</scope>
    <source>
        <strain evidence="7 8">DSM 45791</strain>
    </source>
</reference>
<dbReference type="Gene3D" id="3.40.50.300">
    <property type="entry name" value="P-loop containing nucleotide triphosphate hydrolases"/>
    <property type="match status" value="1"/>
</dbReference>
<dbReference type="InterPro" id="IPR001867">
    <property type="entry name" value="OmpR/PhoB-type_DNA-bd"/>
</dbReference>
<dbReference type="PRINTS" id="PR00364">
    <property type="entry name" value="DISEASERSIST"/>
</dbReference>
<evidence type="ECO:0000259" key="6">
    <source>
        <dbReference type="PROSITE" id="PS51755"/>
    </source>
</evidence>
<evidence type="ECO:0000313" key="8">
    <source>
        <dbReference type="Proteomes" id="UP000256269"/>
    </source>
</evidence>
<keyword evidence="8" id="KW-1185">Reference proteome</keyword>
<dbReference type="SUPFAM" id="SSF48452">
    <property type="entry name" value="TPR-like"/>
    <property type="match status" value="1"/>
</dbReference>
<dbReference type="InterPro" id="IPR051677">
    <property type="entry name" value="AfsR-DnrI-RedD_regulator"/>
</dbReference>
<evidence type="ECO:0000256" key="3">
    <source>
        <dbReference type="ARBA" id="ARBA00023125"/>
    </source>
</evidence>
<dbReference type="Pfam" id="PF00486">
    <property type="entry name" value="Trans_reg_C"/>
    <property type="match status" value="1"/>
</dbReference>
<dbReference type="Gene3D" id="1.10.10.10">
    <property type="entry name" value="Winged helix-like DNA-binding domain superfamily/Winged helix DNA-binding domain"/>
    <property type="match status" value="1"/>
</dbReference>
<dbReference type="Proteomes" id="UP000256269">
    <property type="component" value="Unassembled WGS sequence"/>
</dbReference>
<dbReference type="SMART" id="SM00862">
    <property type="entry name" value="Trans_reg_C"/>
    <property type="match status" value="1"/>
</dbReference>
<dbReference type="InterPro" id="IPR036388">
    <property type="entry name" value="WH-like_DNA-bd_sf"/>
</dbReference>
<evidence type="ECO:0000256" key="1">
    <source>
        <dbReference type="ARBA" id="ARBA00005820"/>
    </source>
</evidence>
<dbReference type="GO" id="GO:0003677">
    <property type="term" value="F:DNA binding"/>
    <property type="evidence" value="ECO:0007669"/>
    <property type="project" value="UniProtKB-UniRule"/>
</dbReference>
<dbReference type="GO" id="GO:0000160">
    <property type="term" value="P:phosphorelay signal transduction system"/>
    <property type="evidence" value="ECO:0007669"/>
    <property type="project" value="InterPro"/>
</dbReference>
<dbReference type="GO" id="GO:0006355">
    <property type="term" value="P:regulation of DNA-templated transcription"/>
    <property type="evidence" value="ECO:0007669"/>
    <property type="project" value="InterPro"/>
</dbReference>
<keyword evidence="3 5" id="KW-0238">DNA-binding</keyword>
<dbReference type="Pfam" id="PF00931">
    <property type="entry name" value="NB-ARC"/>
    <property type="match status" value="1"/>
</dbReference>
<dbReference type="PANTHER" id="PTHR35807">
    <property type="entry name" value="TRANSCRIPTIONAL REGULATOR REDD-RELATED"/>
    <property type="match status" value="1"/>
</dbReference>
<dbReference type="AlphaFoldDB" id="A0A3E0H815"/>
<sequence length="702" mass="75890">MSVQLDFRLLGTLEVHVDGGRVAVNGPRQRTVLAMLLLSPDRVVSVDGLVEAVWNGSPPATGRTQVAICVAALRKTFKAAGCADDVIVTMSPGYMLVSQGHRIDHTEFDERVAAAHLAAEQGNLAEAADIHAAALELWRGPALAGVAGYLVETEAARLEEQRLAAYEAQTALRLELGQHRVLISELAAVVREHPLREQARAQLMLAQYRAGRRAEALETFRGGRQSSIEEIGIEPGPELRDLHAAILRDDPTLSPIRPAVTTTAMVAPAQLPPAPPAFTGRAAELSALDALLTEHPTAAVVTGPAGVGKTGLALHWAHRVADQFCDGQLHVDLRGYDDSGPADSGAVLGSLLRALGVQNEQIPADPTERATLYRSLIDGRRVLIVLDNARSFAQVKPLLPGSDRCRVVVTSRNPLGELVGGHGAAAVRLGVFDKDEAAAMLNTVVGTDRVSDDPTGVARLAELCDRLPLALQIAATRLAARPHWSVRRLVTRLEDGSRRLDELDGDGQGPRAGMEASYQALPPQAQRLYRRLGLVTSQDFAAWVGAALLDVGLDEADELIEQLVEAKLLEVAGTRYRFRDLVRLHAREHALAEESPQQRDSATERALSGWLTLAVEAHWRDGGRTPYTSRTRPAWRLAKKHVDALLFDPRDWLDQEHAGLRAAMAQASRLRMEELARGLTAMAVVPMTRDEGFALYAVRTAG</sequence>
<keyword evidence="2" id="KW-0805">Transcription regulation</keyword>
<dbReference type="InterPro" id="IPR002182">
    <property type="entry name" value="NB-ARC"/>
</dbReference>
<dbReference type="PROSITE" id="PS51755">
    <property type="entry name" value="OMPR_PHOB"/>
    <property type="match status" value="1"/>
</dbReference>